<dbReference type="SMART" id="SM00060">
    <property type="entry name" value="FN3"/>
    <property type="match status" value="2"/>
</dbReference>
<dbReference type="InterPro" id="IPR036116">
    <property type="entry name" value="FN3_sf"/>
</dbReference>
<evidence type="ECO:0000313" key="2">
    <source>
        <dbReference type="EMBL" id="SMO65058.1"/>
    </source>
</evidence>
<gene>
    <name evidence="2" type="ORF">SAMN06265220_102850</name>
</gene>
<dbReference type="PROSITE" id="PS50853">
    <property type="entry name" value="FN3"/>
    <property type="match status" value="2"/>
</dbReference>
<dbReference type="InterPro" id="IPR013783">
    <property type="entry name" value="Ig-like_fold"/>
</dbReference>
<dbReference type="Proteomes" id="UP000319267">
    <property type="component" value="Unassembled WGS sequence"/>
</dbReference>
<organism evidence="2 3">
    <name type="scientific">Flavobacterium nitrogenifigens</name>
    <dbReference type="NCBI Taxonomy" id="1617283"/>
    <lineage>
        <taxon>Bacteria</taxon>
        <taxon>Pseudomonadati</taxon>
        <taxon>Bacteroidota</taxon>
        <taxon>Flavobacteriia</taxon>
        <taxon>Flavobacteriales</taxon>
        <taxon>Flavobacteriaceae</taxon>
        <taxon>Flavobacterium</taxon>
    </lineage>
</organism>
<feature type="domain" description="Fibronectin type-III" evidence="1">
    <location>
        <begin position="775"/>
        <end position="871"/>
    </location>
</feature>
<reference evidence="2 3" key="1">
    <citation type="submission" date="2017-05" db="EMBL/GenBank/DDBJ databases">
        <authorList>
            <person name="Varghese N."/>
            <person name="Submissions S."/>
        </authorList>
    </citation>
    <scope>NUCLEOTIDE SEQUENCE [LARGE SCALE GENOMIC DNA]</scope>
    <source>
        <strain evidence="2 3">DSM 29982</strain>
    </source>
</reference>
<evidence type="ECO:0000259" key="1">
    <source>
        <dbReference type="PROSITE" id="PS50853"/>
    </source>
</evidence>
<name>A0A521D067_9FLAO</name>
<dbReference type="Pfam" id="PF00041">
    <property type="entry name" value="fn3"/>
    <property type="match status" value="1"/>
</dbReference>
<protein>
    <recommendedName>
        <fullName evidence="1">Fibronectin type-III domain-containing protein</fullName>
    </recommendedName>
</protein>
<proteinExistence type="predicted"/>
<dbReference type="CDD" id="cd00063">
    <property type="entry name" value="FN3"/>
    <property type="match status" value="1"/>
</dbReference>
<dbReference type="Gene3D" id="2.60.40.10">
    <property type="entry name" value="Immunoglobulins"/>
    <property type="match status" value="3"/>
</dbReference>
<dbReference type="NCBIfam" id="NF033708">
    <property type="entry name" value="T9SS_Cterm_ChiA"/>
    <property type="match status" value="1"/>
</dbReference>
<keyword evidence="3" id="KW-1185">Reference proteome</keyword>
<dbReference type="InterPro" id="IPR003961">
    <property type="entry name" value="FN3_dom"/>
</dbReference>
<sequence length="1670" mass="177378">MKFQLKMPEFNILGFSQLPKRNISFLKGIGFFAFKQTKNKFKTNTCSYMMRKLLYSFLFFISSKSFSKRSFTPSLGLLCVGMFFVVSSNYGQCNFTGSQQSGSTKSIIYNRESVSGTDIGTVTFTGVPVGRYVAVNVIQGLTYTINAVSSPSSFRERITLFNSSNTSNNVGTAVEPNNGNAGATYTDWLATFTGTLFVKINNNSGCSSTGSNSTITVRYTGGSNSVDQQNREGNDSWIAHVYDFSSSVDPDPITEANAFTNSSYLGYFTQANTVTGTTTSFSQGYGGALTPTVPFTTTGISSQNFYGETFAVRYRMRSTLPAGCYFVKVKGDDGVKLTIDGVKVFDAWMLQGPTEYTNVLVYLNGNSQLVLDYYDYDEANVTDFTIYPADDTINSVNAINTAGPVYRCAGSNSVLDGSTITYQGSNTNPSIKFQWQSSPDNATWTDINGATGENYTVSTNPNATTMVYYRRNVIGAATNASSCIYSSESIAVITSKNVNAGTPNSLAATNILCSQFTANWAILGTASGYYLDVSANSAFSSFVAGYNSLDVRLVTSYNVTGLNPNTTYYYRLRAYNKCSGSMPTTNSTTISATTVSPTASISGNIAVCQNATSPNVIFTNPQSLPVTITYNINGGSSSTINVAASSTANISAPTAVSGVFTYNLVSVAYQAVPACTQTLTGSAIITVNPTSIGGTLSGSIVGCTASNGTTFTLTGNVGNVVQWESSTDNFNTPGIIIANTMTNLSVSNVSVTTYYRAVVKSGGCSIAYSSIGSIITGKVTATAATLPVCNGFTANWNKVPGATTYLLDVSTSNTFSPFVPGFNGKDVGDISSFTVTNLLPNVTYYYRIHPIYSCGVYAVASNVISVTTAALPTVAAIGGGANSVCIGASTPAFTNSTSGGTWSITNVTGDASITTGGVVTGVASGTVTVGYTITNGSCSNTVTKSLIINPTNTVSLTSAIGTNAQTVCENTAITNISYATTGATGATVTGLPAGVIGDWSGNVVTISGTPTASSGSPFNYTVTLNGGCGNVFAAGTITVNPAPATPSITKNNDASCSSLGSITITGLSGNWTINQTGDMGARPFNGTSSNFSIQDLTAGTHYFTVTNSTTGCTSGIATVKINDTTVDTEWDGSGWTNGSPDGNKRVTISSIGSVQPFSALAQTNIDACSLIITAGSDVIIPSGVTLTVTNAINSNGKLVFESGSSLLQGKDAVNTGDIVYKRAVSLSRYDVVYWSMPVTKAGFTMHDFSPNTLYDKYFYWDELNGKWVYDINGKEPMRVGEGYNIRAPQDHSITSPSIFTGVFTGVPNNGDINVAVEPNKWNFLGNPYPSAVDASDLILDTNKDVLGALYFWTHSQAPQIISGTNTYRYISSDYIVYNGVGSIRVNNPSGPTNEFKGNIAAGQGFFAMPTVSQIKFNNDLRKGSSENTQFYKTAKTKKIEKNRLWLNATNSQGAFKQMLIGYMEGATNDIDISYDAITMGSNSYVDLYSINNTKRLTIQGRALPFDNTEVIPLGFKCGVDATGDRNFTISIDHADGFFATQEVYLEDKALGIITDLRKENYTFTSGTGTYSNRFALRYTNKALGNDDFENLENNILVSVKDKIINVISSKETIKEISVYNIGAELLYSNTKVNASELQIKNLHSSDQVLLVNITLENGHAFTKKIIFSNL</sequence>
<dbReference type="EMBL" id="FXTQ01000002">
    <property type="protein sequence ID" value="SMO65058.1"/>
    <property type="molecule type" value="Genomic_DNA"/>
</dbReference>
<evidence type="ECO:0000313" key="3">
    <source>
        <dbReference type="Proteomes" id="UP000319267"/>
    </source>
</evidence>
<feature type="domain" description="Fibronectin type-III" evidence="1">
    <location>
        <begin position="502"/>
        <end position="597"/>
    </location>
</feature>
<accession>A0A521D067</accession>
<dbReference type="SUPFAM" id="SSF49265">
    <property type="entry name" value="Fibronectin type III"/>
    <property type="match status" value="1"/>
</dbReference>